<evidence type="ECO:0000256" key="2">
    <source>
        <dbReference type="ARBA" id="ARBA00022475"/>
    </source>
</evidence>
<comment type="caution">
    <text evidence="7">The sequence shown here is derived from an EMBL/GenBank/DDBJ whole genome shotgun (WGS) entry which is preliminary data.</text>
</comment>
<feature type="transmembrane region" description="Helical" evidence="6">
    <location>
        <begin position="38"/>
        <end position="58"/>
    </location>
</feature>
<evidence type="ECO:0000256" key="4">
    <source>
        <dbReference type="ARBA" id="ARBA00022989"/>
    </source>
</evidence>
<dbReference type="InterPro" id="IPR005538">
    <property type="entry name" value="LrgA/CidA"/>
</dbReference>
<dbReference type="Pfam" id="PF03788">
    <property type="entry name" value="LrgA"/>
    <property type="match status" value="1"/>
</dbReference>
<dbReference type="PANTHER" id="PTHR33931:SF2">
    <property type="entry name" value="HOLIN-LIKE PROTEIN CIDA"/>
    <property type="match status" value="1"/>
</dbReference>
<organism evidence="7 8">
    <name type="scientific">Ancylobacter amanitiformis</name>
    <dbReference type="NCBI Taxonomy" id="217069"/>
    <lineage>
        <taxon>Bacteria</taxon>
        <taxon>Pseudomonadati</taxon>
        <taxon>Pseudomonadota</taxon>
        <taxon>Alphaproteobacteria</taxon>
        <taxon>Hyphomicrobiales</taxon>
        <taxon>Xanthobacteraceae</taxon>
        <taxon>Ancylobacter</taxon>
    </lineage>
</organism>
<reference evidence="7 8" key="1">
    <citation type="submission" date="2023-07" db="EMBL/GenBank/DDBJ databases">
        <title>Genomic Encyclopedia of Type Strains, Phase IV (KMG-IV): sequencing the most valuable type-strain genomes for metagenomic binning, comparative biology and taxonomic classification.</title>
        <authorList>
            <person name="Goeker M."/>
        </authorList>
    </citation>
    <scope>NUCLEOTIDE SEQUENCE [LARGE SCALE GENOMIC DNA]</scope>
    <source>
        <strain evidence="7 8">DSM 15561</strain>
    </source>
</reference>
<dbReference type="RefSeq" id="WP_306888285.1">
    <property type="nucleotide sequence ID" value="NZ_JAUSVR010000001.1"/>
</dbReference>
<keyword evidence="8" id="KW-1185">Reference proteome</keyword>
<evidence type="ECO:0000256" key="5">
    <source>
        <dbReference type="ARBA" id="ARBA00023136"/>
    </source>
</evidence>
<evidence type="ECO:0000256" key="6">
    <source>
        <dbReference type="SAM" id="Phobius"/>
    </source>
</evidence>
<evidence type="ECO:0000256" key="3">
    <source>
        <dbReference type="ARBA" id="ARBA00022692"/>
    </source>
</evidence>
<feature type="transmembrane region" description="Helical" evidence="6">
    <location>
        <begin position="70"/>
        <end position="90"/>
    </location>
</feature>
<keyword evidence="5 6" id="KW-0472">Membrane</keyword>
<proteinExistence type="predicted"/>
<dbReference type="Proteomes" id="UP001235094">
    <property type="component" value="Unassembled WGS sequence"/>
</dbReference>
<evidence type="ECO:0000256" key="1">
    <source>
        <dbReference type="ARBA" id="ARBA00004651"/>
    </source>
</evidence>
<dbReference type="PANTHER" id="PTHR33931">
    <property type="entry name" value="HOLIN-LIKE PROTEIN CIDA-RELATED"/>
    <property type="match status" value="1"/>
</dbReference>
<keyword evidence="2" id="KW-1003">Cell membrane</keyword>
<gene>
    <name evidence="7" type="ORF">QOZ99_000481</name>
</gene>
<feature type="transmembrane region" description="Helical" evidence="6">
    <location>
        <begin position="12"/>
        <end position="32"/>
    </location>
</feature>
<sequence>MSHHTPFNSAARIVRHSALWQAAVVGGFWLAGEAAVRVLGIPLPGGIVGLALVLGLLATRRVRLRSVRRGANLLLADMLLFFVPAVLAVLDHHELIGLLGLKILFVILLSTAAVMFVTAFTVDLCYRWRADHAHNHAEPLAR</sequence>
<evidence type="ECO:0000313" key="7">
    <source>
        <dbReference type="EMBL" id="MDQ0509604.1"/>
    </source>
</evidence>
<dbReference type="EMBL" id="JAUSVR010000001">
    <property type="protein sequence ID" value="MDQ0509604.1"/>
    <property type="molecule type" value="Genomic_DNA"/>
</dbReference>
<name>A0ABU0LLN3_9HYPH</name>
<keyword evidence="4 6" id="KW-1133">Transmembrane helix</keyword>
<protein>
    <submittedName>
        <fullName evidence="7">Holin-like protein</fullName>
    </submittedName>
</protein>
<comment type="subcellular location">
    <subcellularLocation>
        <location evidence="1">Cell membrane</location>
        <topology evidence="1">Multi-pass membrane protein</topology>
    </subcellularLocation>
</comment>
<accession>A0ABU0LLN3</accession>
<evidence type="ECO:0000313" key="8">
    <source>
        <dbReference type="Proteomes" id="UP001235094"/>
    </source>
</evidence>
<feature type="transmembrane region" description="Helical" evidence="6">
    <location>
        <begin position="96"/>
        <end position="122"/>
    </location>
</feature>
<keyword evidence="3 6" id="KW-0812">Transmembrane</keyword>